<comment type="caution">
    <text evidence="8">The sequence shown here is derived from an EMBL/GenBank/DDBJ whole genome shotgun (WGS) entry which is preliminary data.</text>
</comment>
<proteinExistence type="inferred from homology"/>
<dbReference type="InterPro" id="IPR003507">
    <property type="entry name" value="S66_fam"/>
</dbReference>
<keyword evidence="4" id="KW-0378">Hydrolase</keyword>
<evidence type="ECO:0000256" key="1">
    <source>
        <dbReference type="ARBA" id="ARBA00010233"/>
    </source>
</evidence>
<keyword evidence="5" id="KW-0720">Serine protease</keyword>
<protein>
    <submittedName>
        <fullName evidence="8">LD-carboxypeptidase</fullName>
    </submittedName>
</protein>
<reference evidence="8 9" key="1">
    <citation type="submission" date="2021-10" db="EMBL/GenBank/DDBJ databases">
        <title>Lutispora strain m25 sp. nov., a thermophilic, non-spore-forming bacterium isolated from a lab-scale methanogenic bioreactor digesting anaerobic sludge.</title>
        <authorList>
            <person name="El Houari A."/>
            <person name="Mcdonald J."/>
        </authorList>
    </citation>
    <scope>NUCLEOTIDE SEQUENCE [LARGE SCALE GENOMIC DNA]</scope>
    <source>
        <strain evidence="9">m25</strain>
    </source>
</reference>
<name>A0ABT1NFY4_9FIRM</name>
<dbReference type="Pfam" id="PF02016">
    <property type="entry name" value="Peptidase_S66"/>
    <property type="match status" value="1"/>
</dbReference>
<evidence type="ECO:0000256" key="4">
    <source>
        <dbReference type="ARBA" id="ARBA00022801"/>
    </source>
</evidence>
<evidence type="ECO:0000259" key="7">
    <source>
        <dbReference type="Pfam" id="PF17676"/>
    </source>
</evidence>
<dbReference type="Gene3D" id="3.50.30.60">
    <property type="entry name" value="LD-carboxypeptidase A C-terminal domain-like"/>
    <property type="match status" value="1"/>
</dbReference>
<dbReference type="EMBL" id="JAJEKE010000002">
    <property type="protein sequence ID" value="MCQ1528766.1"/>
    <property type="molecule type" value="Genomic_DNA"/>
</dbReference>
<evidence type="ECO:0000313" key="8">
    <source>
        <dbReference type="EMBL" id="MCQ1528766.1"/>
    </source>
</evidence>
<dbReference type="PANTHER" id="PTHR30237">
    <property type="entry name" value="MURAMOYLTETRAPEPTIDE CARBOXYPEPTIDASE"/>
    <property type="match status" value="1"/>
</dbReference>
<feature type="domain" description="LD-carboxypeptidase N-terminal" evidence="6">
    <location>
        <begin position="13"/>
        <end position="129"/>
    </location>
</feature>
<dbReference type="PIRSF" id="PIRSF028757">
    <property type="entry name" value="LD-carboxypeptidase"/>
    <property type="match status" value="1"/>
</dbReference>
<evidence type="ECO:0000256" key="5">
    <source>
        <dbReference type="ARBA" id="ARBA00022825"/>
    </source>
</evidence>
<keyword evidence="2" id="KW-0121">Carboxypeptidase</keyword>
<dbReference type="CDD" id="cd07025">
    <property type="entry name" value="Peptidase_S66"/>
    <property type="match status" value="1"/>
</dbReference>
<dbReference type="InterPro" id="IPR029062">
    <property type="entry name" value="Class_I_gatase-like"/>
</dbReference>
<dbReference type="Pfam" id="PF17676">
    <property type="entry name" value="Peptidase_S66C"/>
    <property type="match status" value="1"/>
</dbReference>
<dbReference type="Gene3D" id="3.40.50.10740">
    <property type="entry name" value="Class I glutamine amidotransferase-like"/>
    <property type="match status" value="1"/>
</dbReference>
<keyword evidence="3" id="KW-0645">Protease</keyword>
<evidence type="ECO:0000256" key="3">
    <source>
        <dbReference type="ARBA" id="ARBA00022670"/>
    </source>
</evidence>
<comment type="similarity">
    <text evidence="1">Belongs to the peptidase S66 family.</text>
</comment>
<dbReference type="InterPro" id="IPR040449">
    <property type="entry name" value="Peptidase_S66_N"/>
</dbReference>
<dbReference type="InterPro" id="IPR027461">
    <property type="entry name" value="Carboxypeptidase_A_C_sf"/>
</dbReference>
<sequence>MMKPKPLKKGDTIGLIAPSSPVGRSKAQACIDWVIAMGYRVKWGESIFGERGYLSGSDELRAYDINSMFGDKEVDAVFCIRGGYGSMRLLDKLDYELIRNNPKIFIGFSDITALHTAFYQKTDLITFHGPMVAGYAKKNLDSLSRDYMDRALMKAEPLGEIINPPDIPIKAYNGGCASGKLVGGNLSLLADTMGTPYEIDTKGKILLIEEVEERPYKIDRMLLQLKLGGKFKDAAGIVIGDWAGCVPEEGKESLAIEEIIEDIVVPCGKPILSGYKIGHCTPNITVPIGAEACIDCSDIRFAITEAAVY</sequence>
<dbReference type="SUPFAM" id="SSF141986">
    <property type="entry name" value="LD-carboxypeptidase A C-terminal domain-like"/>
    <property type="match status" value="1"/>
</dbReference>
<evidence type="ECO:0000259" key="6">
    <source>
        <dbReference type="Pfam" id="PF02016"/>
    </source>
</evidence>
<dbReference type="Proteomes" id="UP001651880">
    <property type="component" value="Unassembled WGS sequence"/>
</dbReference>
<gene>
    <name evidence="8" type="ORF">LJD61_04295</name>
</gene>
<evidence type="ECO:0000313" key="9">
    <source>
        <dbReference type="Proteomes" id="UP001651880"/>
    </source>
</evidence>
<dbReference type="PANTHER" id="PTHR30237:SF2">
    <property type="entry name" value="MUREIN TETRAPEPTIDE CARBOXYPEPTIDASE"/>
    <property type="match status" value="1"/>
</dbReference>
<keyword evidence="9" id="KW-1185">Reference proteome</keyword>
<feature type="domain" description="LD-carboxypeptidase C-terminal" evidence="7">
    <location>
        <begin position="178"/>
        <end position="294"/>
    </location>
</feature>
<organism evidence="8 9">
    <name type="scientific">Lutispora saccharofermentans</name>
    <dbReference type="NCBI Taxonomy" id="3024236"/>
    <lineage>
        <taxon>Bacteria</taxon>
        <taxon>Bacillati</taxon>
        <taxon>Bacillota</taxon>
        <taxon>Clostridia</taxon>
        <taxon>Lutisporales</taxon>
        <taxon>Lutisporaceae</taxon>
        <taxon>Lutispora</taxon>
    </lineage>
</organism>
<dbReference type="InterPro" id="IPR027478">
    <property type="entry name" value="LdcA_N"/>
</dbReference>
<dbReference type="InterPro" id="IPR040921">
    <property type="entry name" value="Peptidase_S66C"/>
</dbReference>
<dbReference type="SUPFAM" id="SSF52317">
    <property type="entry name" value="Class I glutamine amidotransferase-like"/>
    <property type="match status" value="1"/>
</dbReference>
<evidence type="ECO:0000256" key="2">
    <source>
        <dbReference type="ARBA" id="ARBA00022645"/>
    </source>
</evidence>
<accession>A0ABT1NFY4</accession>